<evidence type="ECO:0000313" key="1">
    <source>
        <dbReference type="EMBL" id="CUU39499.1"/>
    </source>
</evidence>
<gene>
    <name evidence="1" type="ORF">BN2458_PEG0613</name>
    <name evidence="2" type="ORF">LS75_000240</name>
</gene>
<organism evidence="1 4">
    <name type="scientific">Helicobacter typhlonius</name>
    <dbReference type="NCBI Taxonomy" id="76936"/>
    <lineage>
        <taxon>Bacteria</taxon>
        <taxon>Pseudomonadati</taxon>
        <taxon>Campylobacterota</taxon>
        <taxon>Epsilonproteobacteria</taxon>
        <taxon>Campylobacterales</taxon>
        <taxon>Helicobacteraceae</taxon>
        <taxon>Helicobacter</taxon>
    </lineage>
</organism>
<dbReference type="Proteomes" id="UP000029925">
    <property type="component" value="Unassembled WGS sequence"/>
</dbReference>
<dbReference type="OrthoDB" id="5361920at2"/>
<reference evidence="4" key="3">
    <citation type="submission" date="2015-11" db="EMBL/GenBank/DDBJ databases">
        <authorList>
            <person name="Anvar S.Y."/>
        </authorList>
    </citation>
    <scope>NUCLEOTIDE SEQUENCE [LARGE SCALE GENOMIC DNA]</scope>
</reference>
<evidence type="ECO:0000313" key="4">
    <source>
        <dbReference type="Proteomes" id="UP000064525"/>
    </source>
</evidence>
<reference evidence="2 3" key="1">
    <citation type="journal article" date="2014" name="Genome Announc.">
        <title>Draft genome sequences of eight enterohepatic helicobacter species isolated from both laboratory and wild rodents.</title>
        <authorList>
            <person name="Sheh A."/>
            <person name="Shen Z."/>
            <person name="Fox J.G."/>
        </authorList>
    </citation>
    <scope>NUCLEOTIDE SEQUENCE [LARGE SCALE GENOMIC DNA]</scope>
    <source>
        <strain evidence="2 3">MIT 98-6810</strain>
    </source>
</reference>
<dbReference type="EMBL" id="JRPF02000001">
    <property type="protein sequence ID" value="TLD79412.1"/>
    <property type="molecule type" value="Genomic_DNA"/>
</dbReference>
<sequence>MAKVTLNFSDVKLHIKEFQKVYILGGCSLVFYKPNHLKTRDKAKYLKWQSDLRSLRHYTSTLKGTQC</sequence>
<dbReference type="Proteomes" id="UP000064525">
    <property type="component" value="Chromosome I"/>
</dbReference>
<dbReference type="RefSeq" id="WP_034343199.1">
    <property type="nucleotide sequence ID" value="NZ_CAOJBX010000001.1"/>
</dbReference>
<proteinExistence type="predicted"/>
<dbReference type="KEGG" id="hty:BN2458_PEG0613"/>
<dbReference type="GeneID" id="78150897"/>
<reference evidence="1" key="2">
    <citation type="submission" date="2015-11" db="EMBL/GenBank/DDBJ databases">
        <authorList>
            <person name="Zhang Y."/>
            <person name="Guo Z."/>
        </authorList>
    </citation>
    <scope>NUCLEOTIDE SEQUENCE</scope>
    <source>
        <strain evidence="1">1</strain>
    </source>
</reference>
<keyword evidence="3" id="KW-1185">Reference proteome</keyword>
<name>A0A099UBS3_9HELI</name>
<dbReference type="STRING" id="76936.BN2458_PEG0613"/>
<dbReference type="PATRIC" id="fig|76936.10.peg.599"/>
<evidence type="ECO:0000313" key="2">
    <source>
        <dbReference type="EMBL" id="TLD79412.1"/>
    </source>
</evidence>
<protein>
    <submittedName>
        <fullName evidence="1">Uncharacterized protein</fullName>
    </submittedName>
</protein>
<dbReference type="AlphaFoldDB" id="A0A099UBS3"/>
<dbReference type="EMBL" id="LN907858">
    <property type="protein sequence ID" value="CUU39499.1"/>
    <property type="molecule type" value="Genomic_DNA"/>
</dbReference>
<accession>A0A099UBS3</accession>
<evidence type="ECO:0000313" key="3">
    <source>
        <dbReference type="Proteomes" id="UP000029925"/>
    </source>
</evidence>